<feature type="signal peptide" evidence="1">
    <location>
        <begin position="1"/>
        <end position="18"/>
    </location>
</feature>
<name>A0A137P0K2_CONC2</name>
<dbReference type="Proteomes" id="UP000070444">
    <property type="component" value="Unassembled WGS sequence"/>
</dbReference>
<reference evidence="2 3" key="1">
    <citation type="journal article" date="2015" name="Genome Biol. Evol.">
        <title>Phylogenomic analyses indicate that early fungi evolved digesting cell walls of algal ancestors of land plants.</title>
        <authorList>
            <person name="Chang Y."/>
            <person name="Wang S."/>
            <person name="Sekimoto S."/>
            <person name="Aerts A.L."/>
            <person name="Choi C."/>
            <person name="Clum A."/>
            <person name="LaButti K.M."/>
            <person name="Lindquist E.A."/>
            <person name="Yee Ngan C."/>
            <person name="Ohm R.A."/>
            <person name="Salamov A.A."/>
            <person name="Grigoriev I.V."/>
            <person name="Spatafora J.W."/>
            <person name="Berbee M.L."/>
        </authorList>
    </citation>
    <scope>NUCLEOTIDE SEQUENCE [LARGE SCALE GENOMIC DNA]</scope>
    <source>
        <strain evidence="2 3">NRRL 28638</strain>
    </source>
</reference>
<evidence type="ECO:0000313" key="3">
    <source>
        <dbReference type="Proteomes" id="UP000070444"/>
    </source>
</evidence>
<keyword evidence="3" id="KW-1185">Reference proteome</keyword>
<evidence type="ECO:0000313" key="2">
    <source>
        <dbReference type="EMBL" id="KXN68389.1"/>
    </source>
</evidence>
<dbReference type="EMBL" id="KQ964578">
    <property type="protein sequence ID" value="KXN68389.1"/>
    <property type="molecule type" value="Genomic_DNA"/>
</dbReference>
<gene>
    <name evidence="2" type="ORF">CONCODRAFT_9355</name>
</gene>
<keyword evidence="1" id="KW-0732">Signal</keyword>
<organism evidence="2 3">
    <name type="scientific">Conidiobolus coronatus (strain ATCC 28846 / CBS 209.66 / NRRL 28638)</name>
    <name type="common">Delacroixia coronata</name>
    <dbReference type="NCBI Taxonomy" id="796925"/>
    <lineage>
        <taxon>Eukaryota</taxon>
        <taxon>Fungi</taxon>
        <taxon>Fungi incertae sedis</taxon>
        <taxon>Zoopagomycota</taxon>
        <taxon>Entomophthoromycotina</taxon>
        <taxon>Entomophthoromycetes</taxon>
        <taxon>Entomophthorales</taxon>
        <taxon>Ancylistaceae</taxon>
        <taxon>Conidiobolus</taxon>
    </lineage>
</organism>
<dbReference type="AlphaFoldDB" id="A0A137P0K2"/>
<proteinExistence type="predicted"/>
<evidence type="ECO:0000256" key="1">
    <source>
        <dbReference type="SAM" id="SignalP"/>
    </source>
</evidence>
<sequence>MKLILLLSTVACTQFAITYYYETKADIFTLQTRIYTKEGSRLNGTTSCNYIDDGEWLCEGKDCVQPPLASLSTISYFALAATFVTCKQFTLFHYSQNSTHTVPLRTYIISTKILYNNKSPCTQQDNGAKLCYNNNCEDPISELKFTSYKNSLGELKVIERVFNDVCK</sequence>
<accession>A0A137P0K2</accession>
<feature type="chain" id="PRO_5007294376" evidence="1">
    <location>
        <begin position="19"/>
        <end position="167"/>
    </location>
</feature>
<protein>
    <submittedName>
        <fullName evidence="2">Uncharacterized protein</fullName>
    </submittedName>
</protein>